<name>A0A2H1WT35_SPOFR</name>
<dbReference type="EMBL" id="ODYU01010804">
    <property type="protein sequence ID" value="SOQ56136.1"/>
    <property type="molecule type" value="Genomic_DNA"/>
</dbReference>
<dbReference type="GO" id="GO:0005615">
    <property type="term" value="C:extracellular space"/>
    <property type="evidence" value="ECO:0007669"/>
    <property type="project" value="TreeGrafter"/>
</dbReference>
<dbReference type="AlphaFoldDB" id="A0A2H1WT35"/>
<proteinExistence type="predicted"/>
<keyword evidence="1" id="KW-0732">Signal</keyword>
<dbReference type="PANTHER" id="PTHR11008:SF29">
    <property type="entry name" value="IP17226P"/>
    <property type="match status" value="1"/>
</dbReference>
<dbReference type="Gene3D" id="3.15.10.30">
    <property type="entry name" value="Haemolymph juvenile hormone binding protein"/>
    <property type="match status" value="1"/>
</dbReference>
<evidence type="ECO:0000313" key="2">
    <source>
        <dbReference type="EMBL" id="SOQ56136.1"/>
    </source>
</evidence>
<dbReference type="InterPro" id="IPR038606">
    <property type="entry name" value="To_sf"/>
</dbReference>
<evidence type="ECO:0000256" key="1">
    <source>
        <dbReference type="SAM" id="SignalP"/>
    </source>
</evidence>
<accession>A0A2H1WT35</accession>
<dbReference type="InterPro" id="IPR010562">
    <property type="entry name" value="Haemolymph_juvenile_hormone-bd"/>
</dbReference>
<gene>
    <name evidence="2" type="ORF">SFRICE_000449</name>
</gene>
<dbReference type="Pfam" id="PF06585">
    <property type="entry name" value="JHBP"/>
    <property type="match status" value="1"/>
</dbReference>
<sequence length="255" mass="27764">MKGYLIVLSIVYSVQAWQEIIGPIHVTTATGTVPLKYHPLTADDKHATRKAGTLVSFLKNVPQLNPFAIPSLGPYSVNLPEVRFHGNLHLSNVVVNGIRSLSLVGLEVRMDPSRIDFNASLPEVSAEINFAVNGELDGKPLNVNGHASANAKHIIAEVAVGPVIAQHGNNQVYEVKDADVVINVSQVELAMQMDQHAEEFRGIVVEFLNNTNKYSLVVDDILRAVLKAISHELKQITAKEILQYLLGSAKPSSLL</sequence>
<protein>
    <submittedName>
        <fullName evidence="2">SFRICE_000449</fullName>
    </submittedName>
</protein>
<organism evidence="2">
    <name type="scientific">Spodoptera frugiperda</name>
    <name type="common">Fall armyworm</name>
    <dbReference type="NCBI Taxonomy" id="7108"/>
    <lineage>
        <taxon>Eukaryota</taxon>
        <taxon>Metazoa</taxon>
        <taxon>Ecdysozoa</taxon>
        <taxon>Arthropoda</taxon>
        <taxon>Hexapoda</taxon>
        <taxon>Insecta</taxon>
        <taxon>Pterygota</taxon>
        <taxon>Neoptera</taxon>
        <taxon>Endopterygota</taxon>
        <taxon>Lepidoptera</taxon>
        <taxon>Glossata</taxon>
        <taxon>Ditrysia</taxon>
        <taxon>Noctuoidea</taxon>
        <taxon>Noctuidae</taxon>
        <taxon>Amphipyrinae</taxon>
        <taxon>Spodoptera</taxon>
    </lineage>
</organism>
<feature type="chain" id="PRO_5013628389" evidence="1">
    <location>
        <begin position="17"/>
        <end position="255"/>
    </location>
</feature>
<dbReference type="PANTHER" id="PTHR11008">
    <property type="entry name" value="PROTEIN TAKEOUT-LIKE PROTEIN"/>
    <property type="match status" value="1"/>
</dbReference>
<reference evidence="2" key="1">
    <citation type="submission" date="2016-07" db="EMBL/GenBank/DDBJ databases">
        <authorList>
            <person name="Bretaudeau A."/>
        </authorList>
    </citation>
    <scope>NUCLEOTIDE SEQUENCE</scope>
    <source>
        <strain evidence="2">Rice</strain>
        <tissue evidence="2">Whole body</tissue>
    </source>
</reference>
<feature type="signal peptide" evidence="1">
    <location>
        <begin position="1"/>
        <end position="16"/>
    </location>
</feature>